<organism evidence="2 3">
    <name type="scientific">Candidatus Magnetominusculus xianensis</name>
    <dbReference type="NCBI Taxonomy" id="1748249"/>
    <lineage>
        <taxon>Bacteria</taxon>
        <taxon>Pseudomonadati</taxon>
        <taxon>Nitrospirota</taxon>
        <taxon>Nitrospiria</taxon>
        <taxon>Nitrospirales</taxon>
        <taxon>Nitrospiraceae</taxon>
        <taxon>Candidatus Magnetominusculus</taxon>
    </lineage>
</organism>
<dbReference type="Gene3D" id="3.40.50.2000">
    <property type="entry name" value="Glycogen Phosphorylase B"/>
    <property type="match status" value="1"/>
</dbReference>
<evidence type="ECO:0000313" key="3">
    <source>
        <dbReference type="Proteomes" id="UP000060487"/>
    </source>
</evidence>
<evidence type="ECO:0000259" key="1">
    <source>
        <dbReference type="Pfam" id="PF00534"/>
    </source>
</evidence>
<comment type="caution">
    <text evidence="2">The sequence shown here is derived from an EMBL/GenBank/DDBJ whole genome shotgun (WGS) entry which is preliminary data.</text>
</comment>
<dbReference type="EMBL" id="LNQR01000031">
    <property type="protein sequence ID" value="KWT91552.1"/>
    <property type="molecule type" value="Genomic_DNA"/>
</dbReference>
<dbReference type="Pfam" id="PF00534">
    <property type="entry name" value="Glycos_transf_1"/>
    <property type="match status" value="1"/>
</dbReference>
<dbReference type="RefSeq" id="WP_085051357.1">
    <property type="nucleotide sequence ID" value="NZ_LNQR01000031.1"/>
</dbReference>
<dbReference type="InterPro" id="IPR001296">
    <property type="entry name" value="Glyco_trans_1"/>
</dbReference>
<sequence length="540" mass="62147">MINYKEKLWKLLKSSIKRTFLAANTEIMHILFPVKTSYSRVTLSSVDEHPWKHPFLTETNIKRMRQYSEQVWEFALDYQKHHSKPLKCAFVLNIAQNMYKWARLAQKYGAETALFLDIWDKTAICAPEWEEFDGEYQNILDGETFLKNNPNIKAEVPVYPMYYTQKDGGDLIAAYKQFYKGNHKPLYLLQRESLSLRHEILLSYNDVYPYYQLAKALTEYDVVYAAGPPIASYASGRPYIACPFGGDFVWYCGRGDDYGRIAGLSFNAAKFITFSLNAQNMGHARRLGLVNGLFLPYPMDSERYSPGQGHARKIWEDEYGKGIYVLMTARLDRQFKGQDESFVKAIFDTAKNNASLRFVFLKWGTNADNFMNQVNMLGMSKQFIFLPTVGKRRLIDYYRSCDIVIDQLVWGYHGATALESASIGKPIVTFLRLEHYKPATNNDVMPVINVTSPSEIKQALLDLAANDNYRLQKGAETRDWLVRNHGENKTIPLLLAILKITADLVSLPKDISQLNPLLDPIQEEEKKYHESCLQKVLQKV</sequence>
<protein>
    <submittedName>
        <fullName evidence="2">Glycosyltransferase</fullName>
    </submittedName>
</protein>
<accession>A0ABR5SHG6</accession>
<gene>
    <name evidence="2" type="ORF">ASN18_0833</name>
</gene>
<reference evidence="2 3" key="1">
    <citation type="submission" date="2015-11" db="EMBL/GenBank/DDBJ databases">
        <authorList>
            <person name="Lin W."/>
        </authorList>
    </citation>
    <scope>NUCLEOTIDE SEQUENCE [LARGE SCALE GENOMIC DNA]</scope>
    <source>
        <strain evidence="2 3">HCH-1</strain>
    </source>
</reference>
<keyword evidence="3" id="KW-1185">Reference proteome</keyword>
<name>A0ABR5SHG6_9BACT</name>
<feature type="domain" description="Glycosyl transferase family 1" evidence="1">
    <location>
        <begin position="319"/>
        <end position="470"/>
    </location>
</feature>
<dbReference type="SUPFAM" id="SSF53756">
    <property type="entry name" value="UDP-Glycosyltransferase/glycogen phosphorylase"/>
    <property type="match status" value="1"/>
</dbReference>
<proteinExistence type="predicted"/>
<dbReference type="Proteomes" id="UP000060487">
    <property type="component" value="Unassembled WGS sequence"/>
</dbReference>
<evidence type="ECO:0000313" key="2">
    <source>
        <dbReference type="EMBL" id="KWT91552.1"/>
    </source>
</evidence>